<comment type="similarity">
    <text evidence="1">Belongs to the glycosyltransferase 2 family. WaaE/KdtX subfamily.</text>
</comment>
<dbReference type="PANTHER" id="PTHR43630">
    <property type="entry name" value="POLY-BETA-1,6-N-ACETYL-D-GLUCOSAMINE SYNTHASE"/>
    <property type="match status" value="1"/>
</dbReference>
<dbReference type="OrthoDB" id="8564828at2"/>
<dbReference type="Gene3D" id="1.25.40.10">
    <property type="entry name" value="Tetratricopeptide repeat domain"/>
    <property type="match status" value="1"/>
</dbReference>
<keyword evidence="3" id="KW-0808">Transferase</keyword>
<comment type="caution">
    <text evidence="3">The sequence shown here is derived from an EMBL/GenBank/DDBJ whole genome shotgun (WGS) entry which is preliminary data.</text>
</comment>
<proteinExistence type="inferred from homology"/>
<dbReference type="InterPro" id="IPR001173">
    <property type="entry name" value="Glyco_trans_2-like"/>
</dbReference>
<feature type="domain" description="Glycosyltransferase 2-like" evidence="2">
    <location>
        <begin position="23"/>
        <end position="99"/>
    </location>
</feature>
<name>A0A643F8M6_IDEDE</name>
<keyword evidence="4" id="KW-1185">Reference proteome</keyword>
<dbReference type="InterPro" id="IPR011990">
    <property type="entry name" value="TPR-like_helical_dom_sf"/>
</dbReference>
<dbReference type="InterPro" id="IPR029044">
    <property type="entry name" value="Nucleotide-diphossugar_trans"/>
</dbReference>
<reference evidence="3 4" key="1">
    <citation type="submission" date="2019-09" db="EMBL/GenBank/DDBJ databases">
        <title>Draft genome sequences of 48 bacterial type strains from the CCUG.</title>
        <authorList>
            <person name="Tunovic T."/>
            <person name="Pineiro-Iglesias B."/>
            <person name="Unosson C."/>
            <person name="Inganas E."/>
            <person name="Ohlen M."/>
            <person name="Cardew S."/>
            <person name="Jensie-Markopoulos S."/>
            <person name="Salva-Serra F."/>
            <person name="Jaen-Luchoro D."/>
            <person name="Karlsson R."/>
            <person name="Svensson-Stadler L."/>
            <person name="Chun J."/>
            <person name="Moore E."/>
        </authorList>
    </citation>
    <scope>NUCLEOTIDE SEQUENCE [LARGE SCALE GENOMIC DNA]</scope>
    <source>
        <strain evidence="3 4">CCUG 30977</strain>
    </source>
</reference>
<dbReference type="Gene3D" id="3.90.550.10">
    <property type="entry name" value="Spore Coat Polysaccharide Biosynthesis Protein SpsA, Chain A"/>
    <property type="match status" value="1"/>
</dbReference>
<dbReference type="SUPFAM" id="SSF48452">
    <property type="entry name" value="TPR-like"/>
    <property type="match status" value="1"/>
</dbReference>
<dbReference type="SUPFAM" id="SSF53448">
    <property type="entry name" value="Nucleotide-diphospho-sugar transferases"/>
    <property type="match status" value="1"/>
</dbReference>
<evidence type="ECO:0000259" key="2">
    <source>
        <dbReference type="Pfam" id="PF00535"/>
    </source>
</evidence>
<dbReference type="RefSeq" id="WP_151125237.1">
    <property type="nucleotide sequence ID" value="NZ_CP088081.1"/>
</dbReference>
<gene>
    <name evidence="3" type="ORF">F7Q92_16710</name>
</gene>
<evidence type="ECO:0000313" key="4">
    <source>
        <dbReference type="Proteomes" id="UP000430120"/>
    </source>
</evidence>
<evidence type="ECO:0000256" key="1">
    <source>
        <dbReference type="ARBA" id="ARBA00038494"/>
    </source>
</evidence>
<sequence>MSAEPPPAARAWRTALVMIVRDGGAGLSRALASMAPWVDEMVVLDTGSIDDSVARARAAGARVAHFTWVNDFSAARNAALDLAGADWHIVLDADEWLIDGGPVLAALRQQAPDHVGRIEVDSDQGEGQDSAPSWLSRVLPGAVRYRGRVHEQPAHTLPVRPLAVRLGHAGYRPAALAAKAGRNATLLQAALHEQPQDAYLWYQLGKDHDVYERWAEAVDAFNQAEQHLAGAAPAWLHDLTVRRLHALKRCGRHAEAFEQARQGLERWQQSPDFFFALGDLLLDWAAEQPALAPELIPMIEDAWQRCLALGEHPEHEGAVRGRGSHLAAGNLALLYDMVGRPADAAHCRQLAAQR</sequence>
<evidence type="ECO:0000313" key="3">
    <source>
        <dbReference type="EMBL" id="KAB0577380.1"/>
    </source>
</evidence>
<dbReference type="Proteomes" id="UP000430120">
    <property type="component" value="Unassembled WGS sequence"/>
</dbReference>
<dbReference type="AlphaFoldDB" id="A0A643F8M6"/>
<dbReference type="GO" id="GO:0016740">
    <property type="term" value="F:transferase activity"/>
    <property type="evidence" value="ECO:0007669"/>
    <property type="project" value="UniProtKB-KW"/>
</dbReference>
<dbReference type="PANTHER" id="PTHR43630:SF2">
    <property type="entry name" value="GLYCOSYLTRANSFERASE"/>
    <property type="match status" value="1"/>
</dbReference>
<dbReference type="EMBL" id="VZPB01000049">
    <property type="protein sequence ID" value="KAB0577380.1"/>
    <property type="molecule type" value="Genomic_DNA"/>
</dbReference>
<dbReference type="Pfam" id="PF00535">
    <property type="entry name" value="Glycos_transf_2"/>
    <property type="match status" value="1"/>
</dbReference>
<accession>A0A643F8M6</accession>
<organism evidence="3 4">
    <name type="scientific">Ideonella dechloratans</name>
    <dbReference type="NCBI Taxonomy" id="36863"/>
    <lineage>
        <taxon>Bacteria</taxon>
        <taxon>Pseudomonadati</taxon>
        <taxon>Pseudomonadota</taxon>
        <taxon>Betaproteobacteria</taxon>
        <taxon>Burkholderiales</taxon>
        <taxon>Sphaerotilaceae</taxon>
        <taxon>Ideonella</taxon>
    </lineage>
</organism>
<protein>
    <submittedName>
        <fullName evidence="3">Glycosyltransferase</fullName>
    </submittedName>
</protein>